<comment type="caution">
    <text evidence="1">The sequence shown here is derived from an EMBL/GenBank/DDBJ whole genome shotgun (WGS) entry which is preliminary data.</text>
</comment>
<gene>
    <name evidence="1" type="ORF">DWU99_10050</name>
</gene>
<name>A0A370X7B9_9GAMM</name>
<protein>
    <submittedName>
        <fullName evidence="1">Uncharacterized protein</fullName>
    </submittedName>
</protein>
<dbReference type="EMBL" id="QRBF01000003">
    <property type="protein sequence ID" value="RDS84095.1"/>
    <property type="molecule type" value="Genomic_DNA"/>
</dbReference>
<evidence type="ECO:0000313" key="2">
    <source>
        <dbReference type="Proteomes" id="UP000255334"/>
    </source>
</evidence>
<dbReference type="AlphaFoldDB" id="A0A370X7B9"/>
<sequence length="59" mass="6907">MLAGRYRGAPCVGPEKSRRICEVLDLNEFPVIYACSDTHEDLGMLQRAHRRYYCWQEMA</sequence>
<keyword evidence="2" id="KW-1185">Reference proteome</keyword>
<organism evidence="1 2">
    <name type="scientific">Dyella psychrodurans</name>
    <dbReference type="NCBI Taxonomy" id="1927960"/>
    <lineage>
        <taxon>Bacteria</taxon>
        <taxon>Pseudomonadati</taxon>
        <taxon>Pseudomonadota</taxon>
        <taxon>Gammaproteobacteria</taxon>
        <taxon>Lysobacterales</taxon>
        <taxon>Rhodanobacteraceae</taxon>
        <taxon>Dyella</taxon>
    </lineage>
</organism>
<dbReference type="InterPro" id="IPR023214">
    <property type="entry name" value="HAD_sf"/>
</dbReference>
<dbReference type="Gene3D" id="3.40.50.1000">
    <property type="entry name" value="HAD superfamily/HAD-like"/>
    <property type="match status" value="1"/>
</dbReference>
<accession>A0A370X7B9</accession>
<proteinExistence type="predicted"/>
<reference evidence="1 2" key="1">
    <citation type="submission" date="2018-07" db="EMBL/GenBank/DDBJ databases">
        <title>Dyella monticola sp. nov. and Dyella psychrodurans sp. nov. isolated from monsoon evergreen broad-leaved forest soil of Dinghu Mountain, China.</title>
        <authorList>
            <person name="Gao Z."/>
            <person name="Qiu L."/>
        </authorList>
    </citation>
    <scope>NUCLEOTIDE SEQUENCE [LARGE SCALE GENOMIC DNA]</scope>
    <source>
        <strain evidence="1 2">4MSK11</strain>
    </source>
</reference>
<dbReference type="Proteomes" id="UP000255334">
    <property type="component" value="Unassembled WGS sequence"/>
</dbReference>
<evidence type="ECO:0000313" key="1">
    <source>
        <dbReference type="EMBL" id="RDS84095.1"/>
    </source>
</evidence>